<reference evidence="4" key="1">
    <citation type="submission" date="2015-02" db="EMBL/GenBank/DDBJ databases">
        <title>Description and complete genome sequence of the first cultured representative of the subdivision 5 of the Verrucomicrobia phylum.</title>
        <authorList>
            <person name="Spring S."/>
            <person name="Bunk B."/>
            <person name="Sproer C."/>
            <person name="Klenk H.-P."/>
        </authorList>
    </citation>
    <scope>NUCLEOTIDE SEQUENCE [LARGE SCALE GENOMIC DNA]</scope>
    <source>
        <strain evidence="4">L21-Fru-AB</strain>
    </source>
</reference>
<dbReference type="CDD" id="cd00118">
    <property type="entry name" value="LysM"/>
    <property type="match status" value="1"/>
</dbReference>
<feature type="region of interest" description="Disordered" evidence="1">
    <location>
        <begin position="243"/>
        <end position="262"/>
    </location>
</feature>
<accession>A0A0G3EL81</accession>
<dbReference type="Pfam" id="PF13432">
    <property type="entry name" value="TPR_16"/>
    <property type="match status" value="1"/>
</dbReference>
<evidence type="ECO:0000259" key="2">
    <source>
        <dbReference type="PROSITE" id="PS51782"/>
    </source>
</evidence>
<dbReference type="EMBL" id="CP010904">
    <property type="protein sequence ID" value="AKJ64889.1"/>
    <property type="molecule type" value="Genomic_DNA"/>
</dbReference>
<dbReference type="Proteomes" id="UP000035268">
    <property type="component" value="Chromosome"/>
</dbReference>
<dbReference type="PANTHER" id="PTHR34700:SF4">
    <property type="entry name" value="PHAGE-LIKE ELEMENT PBSX PROTEIN XKDP"/>
    <property type="match status" value="1"/>
</dbReference>
<evidence type="ECO:0000313" key="4">
    <source>
        <dbReference type="Proteomes" id="UP000035268"/>
    </source>
</evidence>
<name>A0A0G3EL81_9BACT</name>
<dbReference type="InterPro" id="IPR036779">
    <property type="entry name" value="LysM_dom_sf"/>
</dbReference>
<dbReference type="STRING" id="1307763.L21SP4_01646"/>
<dbReference type="InterPro" id="IPR052196">
    <property type="entry name" value="Bact_Kbp"/>
</dbReference>
<reference evidence="3 4" key="2">
    <citation type="journal article" date="2016" name="ISME J.">
        <title>Characterization of the first cultured representative of Verrucomicrobia subdivision 5 indicates the proposal of a novel phylum.</title>
        <authorList>
            <person name="Spring S."/>
            <person name="Bunk B."/>
            <person name="Sproer C."/>
            <person name="Schumann P."/>
            <person name="Rohde M."/>
            <person name="Tindall B.J."/>
            <person name="Klenk H.P."/>
        </authorList>
    </citation>
    <scope>NUCLEOTIDE SEQUENCE [LARGE SCALE GENOMIC DNA]</scope>
    <source>
        <strain evidence="3 4">L21-Fru-AB</strain>
    </source>
</reference>
<dbReference type="KEGG" id="vbl:L21SP4_01646"/>
<dbReference type="AlphaFoldDB" id="A0A0G3EL81"/>
<proteinExistence type="predicted"/>
<dbReference type="SUPFAM" id="SSF48452">
    <property type="entry name" value="TPR-like"/>
    <property type="match status" value="1"/>
</dbReference>
<dbReference type="PANTHER" id="PTHR34700">
    <property type="entry name" value="POTASSIUM BINDING PROTEIN KBP"/>
    <property type="match status" value="1"/>
</dbReference>
<protein>
    <submittedName>
        <fullName evidence="3">LysM domain/BON superfamily protein</fullName>
    </submittedName>
</protein>
<dbReference type="PROSITE" id="PS51782">
    <property type="entry name" value="LYSM"/>
    <property type="match status" value="1"/>
</dbReference>
<dbReference type="Pfam" id="PF01476">
    <property type="entry name" value="LysM"/>
    <property type="match status" value="1"/>
</dbReference>
<evidence type="ECO:0000256" key="1">
    <source>
        <dbReference type="SAM" id="MobiDB-lite"/>
    </source>
</evidence>
<keyword evidence="4" id="KW-1185">Reference proteome</keyword>
<dbReference type="Gene3D" id="3.10.350.10">
    <property type="entry name" value="LysM domain"/>
    <property type="match status" value="1"/>
</dbReference>
<evidence type="ECO:0000313" key="3">
    <source>
        <dbReference type="EMBL" id="AKJ64889.1"/>
    </source>
</evidence>
<dbReference type="InterPro" id="IPR018392">
    <property type="entry name" value="LysM"/>
</dbReference>
<sequence>MKSRTSRPEGLPPVRPRSAAHRRFLLPALVLPALLLLASCGPAPENPDARDERRPAFRKAVRAREAGRTEESIALLRTALRKHPDMARAHLELARIFHEQRSDYARAIHHYRRYLEQRPEAQKKPLVENWIETARADFVREMMRSEAAPPVIEKLKVLERENRALKARLARGEAPAEDNAPPERGTLSRSGPEKESARPSPKSARKKRTYVVRGGDTLSRIAARVYGDAAQWRLIYEANRDRMKSERDLQIGQVLTLPPPDE</sequence>
<dbReference type="SUPFAM" id="SSF54106">
    <property type="entry name" value="LysM domain"/>
    <property type="match status" value="1"/>
</dbReference>
<dbReference type="InterPro" id="IPR011990">
    <property type="entry name" value="TPR-like_helical_dom_sf"/>
</dbReference>
<organism evidence="3 4">
    <name type="scientific">Kiritimatiella glycovorans</name>
    <dbReference type="NCBI Taxonomy" id="1307763"/>
    <lineage>
        <taxon>Bacteria</taxon>
        <taxon>Pseudomonadati</taxon>
        <taxon>Kiritimatiellota</taxon>
        <taxon>Kiritimatiellia</taxon>
        <taxon>Kiritimatiellales</taxon>
        <taxon>Kiritimatiellaceae</taxon>
        <taxon>Kiritimatiella</taxon>
    </lineage>
</organism>
<dbReference type="RefSeq" id="WP_082116636.1">
    <property type="nucleotide sequence ID" value="NZ_CP010904.1"/>
</dbReference>
<dbReference type="SMART" id="SM00257">
    <property type="entry name" value="LysM"/>
    <property type="match status" value="1"/>
</dbReference>
<feature type="domain" description="LysM" evidence="2">
    <location>
        <begin position="208"/>
        <end position="257"/>
    </location>
</feature>
<gene>
    <name evidence="3" type="ORF">L21SP4_01646</name>
</gene>
<feature type="region of interest" description="Disordered" evidence="1">
    <location>
        <begin position="168"/>
        <end position="211"/>
    </location>
</feature>
<dbReference type="Gene3D" id="1.25.40.10">
    <property type="entry name" value="Tetratricopeptide repeat domain"/>
    <property type="match status" value="1"/>
</dbReference>